<reference evidence="3 4" key="2">
    <citation type="submission" date="2018-11" db="EMBL/GenBank/DDBJ databases">
        <authorList>
            <consortium name="Pathogen Informatics"/>
        </authorList>
    </citation>
    <scope>NUCLEOTIDE SEQUENCE [LARGE SCALE GENOMIC DNA]</scope>
    <source>
        <strain evidence="3">Dakar</strain>
        <strain evidence="4">Dakar, Senegal</strain>
    </source>
</reference>
<keyword evidence="2" id="KW-0677">Repeat</keyword>
<keyword evidence="1" id="KW-0880">Kelch repeat</keyword>
<dbReference type="PANTHER" id="PTHR46228:SF2">
    <property type="entry name" value="KELCH REPEAT PROTEIN (AFU_ORTHOLOGUE AFUA_4G14350)"/>
    <property type="match status" value="1"/>
</dbReference>
<dbReference type="Proteomes" id="UP000279833">
    <property type="component" value="Unassembled WGS sequence"/>
</dbReference>
<dbReference type="SUPFAM" id="SSF117281">
    <property type="entry name" value="Kelch motif"/>
    <property type="match status" value="1"/>
</dbReference>
<evidence type="ECO:0000313" key="3">
    <source>
        <dbReference type="EMBL" id="VDP72910.1"/>
    </source>
</evidence>
<dbReference type="PANTHER" id="PTHR46228">
    <property type="entry name" value="KELCH DOMAIN-CONTAINING PROTEIN"/>
    <property type="match status" value="1"/>
</dbReference>
<proteinExistence type="predicted"/>
<evidence type="ECO:0000313" key="5">
    <source>
        <dbReference type="WBParaSite" id="SCUD_0002065201-mRNA-1"/>
    </source>
</evidence>
<evidence type="ECO:0000256" key="1">
    <source>
        <dbReference type="ARBA" id="ARBA00022441"/>
    </source>
</evidence>
<evidence type="ECO:0000313" key="4">
    <source>
        <dbReference type="Proteomes" id="UP000279833"/>
    </source>
</evidence>
<accession>A0A183L001</accession>
<protein>
    <submittedName>
        <fullName evidence="5">Kelch motif family protein</fullName>
    </submittedName>
</protein>
<evidence type="ECO:0000256" key="2">
    <source>
        <dbReference type="ARBA" id="ARBA00022737"/>
    </source>
</evidence>
<organism evidence="5">
    <name type="scientific">Schistosoma curassoni</name>
    <dbReference type="NCBI Taxonomy" id="6186"/>
    <lineage>
        <taxon>Eukaryota</taxon>
        <taxon>Metazoa</taxon>
        <taxon>Spiralia</taxon>
        <taxon>Lophotrochozoa</taxon>
        <taxon>Platyhelminthes</taxon>
        <taxon>Trematoda</taxon>
        <taxon>Digenea</taxon>
        <taxon>Strigeidida</taxon>
        <taxon>Schistosomatoidea</taxon>
        <taxon>Schistosomatidae</taxon>
        <taxon>Schistosoma</taxon>
    </lineage>
</organism>
<dbReference type="Gene3D" id="2.120.10.80">
    <property type="entry name" value="Kelch-type beta propeller"/>
    <property type="match status" value="1"/>
</dbReference>
<dbReference type="STRING" id="6186.A0A183L001"/>
<dbReference type="EMBL" id="UZAK01044738">
    <property type="protein sequence ID" value="VDP72910.1"/>
    <property type="molecule type" value="Genomic_DNA"/>
</dbReference>
<reference evidence="5" key="1">
    <citation type="submission" date="2016-06" db="UniProtKB">
        <authorList>
            <consortium name="WormBaseParasite"/>
        </authorList>
    </citation>
    <scope>IDENTIFICATION</scope>
</reference>
<dbReference type="InterPro" id="IPR015915">
    <property type="entry name" value="Kelch-typ_b-propeller"/>
</dbReference>
<dbReference type="WBParaSite" id="SCUD_0002065201-mRNA-1">
    <property type="protein sequence ID" value="SCUD_0002065201-mRNA-1"/>
    <property type="gene ID" value="SCUD_0002065201"/>
</dbReference>
<keyword evidence="4" id="KW-1185">Reference proteome</keyword>
<dbReference type="AlphaFoldDB" id="A0A183L001"/>
<gene>
    <name evidence="3" type="ORF">SCUD_LOCUS20649</name>
</gene>
<sequence length="419" mass="49485">MILFERIGLTRYDIITNCIECLPIHWDIKSLQDHMFNELILLTSGNSAVLCPELLNRNNEKQSASCLPQDITGHQSINLTMLKSLQRRFNYDYSNNIQLRKNTNKHCNNLLPSPRDKFCMEYYNGKLYLFGGYGPQFKPLSLWPNQFYQWPYLYDPNDNQSWIICDNNGGWNNQLIIYDIHQNQWNLIHQLNVIGKFPTPRAAHCSIILPNHGWFIIFGGRGPYTNNHNHINTSQHLSDYRMETLYRIALLHTIFIQYLNENYCLYTINKEKDKDSKMNSTATPVTRTNQLIEDLNNICDNYQSDLEFTQNSIFSTLISMFLKFMLPWQIIQMMLQEKNSWLTNEYRIELLHKLIPQCNMYKKQHLKNSSSLSIYQLDVNDPLILNKLLLLMTPNQIHNPINYSTYSDDRLLSYIQQTI</sequence>
<name>A0A183L001_9TREM</name>